<accession>A0ACB8FEX9</accession>
<dbReference type="Proteomes" id="UP000827872">
    <property type="component" value="Linkage Group LG09"/>
</dbReference>
<evidence type="ECO:0000313" key="2">
    <source>
        <dbReference type="Proteomes" id="UP000827872"/>
    </source>
</evidence>
<evidence type="ECO:0000313" key="1">
    <source>
        <dbReference type="EMBL" id="KAH8003618.1"/>
    </source>
</evidence>
<proteinExistence type="predicted"/>
<keyword evidence="2" id="KW-1185">Reference proteome</keyword>
<gene>
    <name evidence="1" type="ORF">K3G42_021467</name>
</gene>
<sequence>MESSPGSHCACAREEKLALEPKEKRERAAGAESGVCTLNAPAQNDFLVMIMPDQITVSEFISETTEDYNSPTTSSFTTRLQNCRNTVTLLEEGEECLPLNEHPDVQISLAVLTVNPILLPVVTWPKNAASATFSSDFLLPQGLLLAL</sequence>
<organism evidence="1 2">
    <name type="scientific">Sphaerodactylus townsendi</name>
    <dbReference type="NCBI Taxonomy" id="933632"/>
    <lineage>
        <taxon>Eukaryota</taxon>
        <taxon>Metazoa</taxon>
        <taxon>Chordata</taxon>
        <taxon>Craniata</taxon>
        <taxon>Vertebrata</taxon>
        <taxon>Euteleostomi</taxon>
        <taxon>Lepidosauria</taxon>
        <taxon>Squamata</taxon>
        <taxon>Bifurcata</taxon>
        <taxon>Gekkota</taxon>
        <taxon>Sphaerodactylidae</taxon>
        <taxon>Sphaerodactylus</taxon>
    </lineage>
</organism>
<name>A0ACB8FEX9_9SAUR</name>
<comment type="caution">
    <text evidence="1">The sequence shown here is derived from an EMBL/GenBank/DDBJ whole genome shotgun (WGS) entry which is preliminary data.</text>
</comment>
<protein>
    <submittedName>
        <fullName evidence="1">Uncharacterized protein</fullName>
    </submittedName>
</protein>
<dbReference type="EMBL" id="CM037622">
    <property type="protein sequence ID" value="KAH8003618.1"/>
    <property type="molecule type" value="Genomic_DNA"/>
</dbReference>
<reference evidence="1" key="1">
    <citation type="submission" date="2021-08" db="EMBL/GenBank/DDBJ databases">
        <title>The first chromosome-level gecko genome reveals the dynamic sex chromosomes of Neotropical dwarf geckos (Sphaerodactylidae: Sphaerodactylus).</title>
        <authorList>
            <person name="Pinto B.J."/>
            <person name="Keating S.E."/>
            <person name="Gamble T."/>
        </authorList>
    </citation>
    <scope>NUCLEOTIDE SEQUENCE</scope>
    <source>
        <strain evidence="1">TG3544</strain>
    </source>
</reference>